<protein>
    <recommendedName>
        <fullName evidence="4">RelA/SpoT domain-containing protein</fullName>
    </recommendedName>
</protein>
<feature type="domain" description="RelA/SpoT" evidence="4">
    <location>
        <begin position="1011"/>
        <end position="1117"/>
    </location>
</feature>
<evidence type="ECO:0000313" key="6">
    <source>
        <dbReference type="Proteomes" id="UP000029736"/>
    </source>
</evidence>
<organism evidence="5 6">
    <name type="scientific">Phaeodactylibacter xiamenensis</name>
    <dbReference type="NCBI Taxonomy" id="1524460"/>
    <lineage>
        <taxon>Bacteria</taxon>
        <taxon>Pseudomonadati</taxon>
        <taxon>Bacteroidota</taxon>
        <taxon>Saprospiria</taxon>
        <taxon>Saprospirales</taxon>
        <taxon>Haliscomenobacteraceae</taxon>
        <taxon>Phaeodactylibacter</taxon>
    </lineage>
</organism>
<keyword evidence="6" id="KW-1185">Reference proteome</keyword>
<dbReference type="Pfam" id="PF06414">
    <property type="entry name" value="Zeta_toxin"/>
    <property type="match status" value="1"/>
</dbReference>
<evidence type="ECO:0000259" key="4">
    <source>
        <dbReference type="SMART" id="SM00954"/>
    </source>
</evidence>
<feature type="region of interest" description="Disordered" evidence="3">
    <location>
        <begin position="818"/>
        <end position="837"/>
    </location>
</feature>
<accession>A0A098S2S6</accession>
<comment type="caution">
    <text evidence="5">The sequence shown here is derived from an EMBL/GenBank/DDBJ whole genome shotgun (WGS) entry which is preliminary data.</text>
</comment>
<evidence type="ECO:0000256" key="3">
    <source>
        <dbReference type="SAM" id="MobiDB-lite"/>
    </source>
</evidence>
<keyword evidence="1" id="KW-0547">Nucleotide-binding</keyword>
<dbReference type="InterPro" id="IPR007685">
    <property type="entry name" value="RelA_SpoT"/>
</dbReference>
<dbReference type="Gene3D" id="3.30.460.10">
    <property type="entry name" value="Beta Polymerase, domain 2"/>
    <property type="match status" value="1"/>
</dbReference>
<gene>
    <name evidence="5" type="ORF">IX84_21860</name>
</gene>
<evidence type="ECO:0000256" key="2">
    <source>
        <dbReference type="ARBA" id="ARBA00022840"/>
    </source>
</evidence>
<sequence length="1246" mass="141650">MKSKAQAYLKTMGMDTASLPQKYQENFEAMRDFEEILDIAEPGSEDYKEALAEWEDYDEQILAALKRDYPAQQGYGGTLRWNWVREGEEVRVDWDHPERYVDGRYYIMLPKPAEGKLATYEKVGEGDIEFPGQDKRIQELLARAPQWVKAKTPSPEEKEGLGNVNREFRQYIQKLDSERTKLPDSLPYMKGDKIVDVKGREHKVYLVVDDVPFAISTRHQRDDGHKLTFLEYYDRQSKLWKNDGEPYYHTHAPTEAAIRARPRGFFEARSAVPDSMPPVDEKGKRRIDSQALDALEAHLEKLPQTKDMHSEYGEYTDERKKLHNKIITEEVEGNTCIRREAPIAILTGGLPGSGKSTYIRNNKDWMDNPAIFKVDADEIRAKLPEYKGWNASQTHSETQDIVKTLLGKVGKFGCSYDVIYDGTMNKSKKYKPLIEVLKKEGYRVFIMFLKVDKATSLERAMGRYQKSGRYVPRFVIEEGVQNGLTAFEELKGMVDGYVLIDGKTQKVLEKGGAEIPDDRDYSKLDDQPSQKTSKAKPRKKAKKVYKKDYYAAMDKAHPGLSKAQVKGMGQKEYEALMDKLEQGAKGMGLTAKKASEYAEAYVSVHLPKGSTAQKPKGFTPPPSMEVFLVMNQPEEPGQYDLEDADLYLSKEKALANKDEGIAVRASLDIEQWMEDNGLSFESEKDLLKEVQEPGWSWDGVVSIEEEIDYPEYTLPETIKAYGVLSFVDKEEDYYEYDTLSIEFNKGLVVKTAKDLGQWAVELDFKAAKWLDRLKQEGGPVPAIQSLEDMKTEIRGGGYEYDDGIVTIGKVLHNPDDLSNLRKSTGTEPSAGTKPSFSWRTAADTSKLMPMLNHCQEYALKVDKDLPVQLKGTGKESITVTAQKGEYLIFDDKGHLVYVMNANSFKRKCIENTTLEKHLKEKHQSGPKPSGRPLPKALEKYRGVFGDYDGDGVLNVDDPDPYTPGDGTTVEEVKLADEIEKIIDFRKDYDTARNEFVEILKKHAEGETDILSRTKTPYSIINKLRRKRLVGKKGLTDVIGTMVVFPDQKSLEDFKDKVNAGKLGEVLEFDDYYKKPQAGYRAYHWNVVYKGSPVEIQAKTERVKKIAKANHTLYKEGKDDAEKWYSLCIDSYRLTKIDTPAQGSYRSVVSKSQLQAAYTTKGERKYRKCAALHSELAKCRMKGNCTTEQRERYKKEVDTCGNLAKTKVGVPKYVIYLHAETKKRRKKGEAYSDALARVAEELRKAAA</sequence>
<evidence type="ECO:0000256" key="1">
    <source>
        <dbReference type="ARBA" id="ARBA00022741"/>
    </source>
</evidence>
<dbReference type="AlphaFoldDB" id="A0A098S2S6"/>
<dbReference type="GO" id="GO:0005524">
    <property type="term" value="F:ATP binding"/>
    <property type="evidence" value="ECO:0007669"/>
    <property type="project" value="UniProtKB-KW"/>
</dbReference>
<dbReference type="InterPro" id="IPR027417">
    <property type="entry name" value="P-loop_NTPase"/>
</dbReference>
<name>A0A098S2S6_9BACT</name>
<feature type="compositionally biased region" description="Polar residues" evidence="3">
    <location>
        <begin position="820"/>
        <end position="837"/>
    </location>
</feature>
<dbReference type="GO" id="GO:0016301">
    <property type="term" value="F:kinase activity"/>
    <property type="evidence" value="ECO:0007669"/>
    <property type="project" value="InterPro"/>
</dbReference>
<keyword evidence="2" id="KW-0067">ATP-binding</keyword>
<dbReference type="SMART" id="SM00954">
    <property type="entry name" value="RelA_SpoT"/>
    <property type="match status" value="1"/>
</dbReference>
<dbReference type="STRING" id="1524460.IX84_21860"/>
<evidence type="ECO:0000313" key="5">
    <source>
        <dbReference type="EMBL" id="KGE86430.1"/>
    </source>
</evidence>
<dbReference type="GO" id="GO:0015969">
    <property type="term" value="P:guanosine tetraphosphate metabolic process"/>
    <property type="evidence" value="ECO:0007669"/>
    <property type="project" value="InterPro"/>
</dbReference>
<dbReference type="Gene3D" id="3.40.50.300">
    <property type="entry name" value="P-loop containing nucleotide triphosphate hydrolases"/>
    <property type="match status" value="1"/>
</dbReference>
<dbReference type="SUPFAM" id="SSF52540">
    <property type="entry name" value="P-loop containing nucleoside triphosphate hydrolases"/>
    <property type="match status" value="1"/>
</dbReference>
<feature type="region of interest" description="Disordered" evidence="3">
    <location>
        <begin position="512"/>
        <end position="542"/>
    </location>
</feature>
<dbReference type="SUPFAM" id="SSF81301">
    <property type="entry name" value="Nucleotidyltransferase"/>
    <property type="match status" value="1"/>
</dbReference>
<dbReference type="RefSeq" id="WP_044225275.1">
    <property type="nucleotide sequence ID" value="NZ_JBKAGJ010000054.1"/>
</dbReference>
<dbReference type="Pfam" id="PF04607">
    <property type="entry name" value="RelA_SpoT"/>
    <property type="match status" value="1"/>
</dbReference>
<dbReference type="InterPro" id="IPR010488">
    <property type="entry name" value="Zeta_toxin_domain"/>
</dbReference>
<dbReference type="OrthoDB" id="660434at2"/>
<feature type="compositionally biased region" description="Basic residues" evidence="3">
    <location>
        <begin position="533"/>
        <end position="542"/>
    </location>
</feature>
<feature type="compositionally biased region" description="Basic and acidic residues" evidence="3">
    <location>
        <begin position="512"/>
        <end position="528"/>
    </location>
</feature>
<proteinExistence type="predicted"/>
<dbReference type="Proteomes" id="UP000029736">
    <property type="component" value="Unassembled WGS sequence"/>
</dbReference>
<reference evidence="5 6" key="1">
    <citation type="journal article" date="2014" name="Int. J. Syst. Evol. Microbiol.">
        <title>Phaeodactylibacter xiamenensis gen. nov., sp. nov., a member of the family Saprospiraceae isolated from the marine alga Phaeodactylum tricornutum.</title>
        <authorList>
            <person name="Chen Z.Jr."/>
            <person name="Lei X."/>
            <person name="Lai Q."/>
            <person name="Li Y."/>
            <person name="Zhang B."/>
            <person name="Zhang J."/>
            <person name="Zhang H."/>
            <person name="Yang L."/>
            <person name="Zheng W."/>
            <person name="Tian Y."/>
            <person name="Yu Z."/>
            <person name="Xu H.Jr."/>
            <person name="Zheng T."/>
        </authorList>
    </citation>
    <scope>NUCLEOTIDE SEQUENCE [LARGE SCALE GENOMIC DNA]</scope>
    <source>
        <strain evidence="5 6">KD52</strain>
    </source>
</reference>
<dbReference type="EMBL" id="JPOS01000079">
    <property type="protein sequence ID" value="KGE86430.1"/>
    <property type="molecule type" value="Genomic_DNA"/>
</dbReference>
<dbReference type="InterPro" id="IPR043519">
    <property type="entry name" value="NT_sf"/>
</dbReference>